<evidence type="ECO:0000259" key="13">
    <source>
        <dbReference type="PROSITE" id="PS50109"/>
    </source>
</evidence>
<dbReference type="GO" id="GO:0009927">
    <property type="term" value="F:histidine phosphotransfer kinase activity"/>
    <property type="evidence" value="ECO:0007669"/>
    <property type="project" value="TreeGrafter"/>
</dbReference>
<dbReference type="InterPro" id="IPR036890">
    <property type="entry name" value="HATPase_C_sf"/>
</dbReference>
<dbReference type="CDD" id="cd16922">
    <property type="entry name" value="HATPase_EvgS-ArcB-TorS-like"/>
    <property type="match status" value="1"/>
</dbReference>
<evidence type="ECO:0000256" key="3">
    <source>
        <dbReference type="ARBA" id="ARBA00022553"/>
    </source>
</evidence>
<dbReference type="KEGG" id="tvl:FAZ95_32685"/>
<dbReference type="InterPro" id="IPR005467">
    <property type="entry name" value="His_kinase_dom"/>
</dbReference>
<gene>
    <name evidence="15" type="ORF">FAZ95_32685</name>
</gene>
<organism evidence="15 16">
    <name type="scientific">Trinickia violacea</name>
    <dbReference type="NCBI Taxonomy" id="2571746"/>
    <lineage>
        <taxon>Bacteria</taxon>
        <taxon>Pseudomonadati</taxon>
        <taxon>Pseudomonadota</taxon>
        <taxon>Betaproteobacteria</taxon>
        <taxon>Burkholderiales</taxon>
        <taxon>Burkholderiaceae</taxon>
        <taxon>Trinickia</taxon>
    </lineage>
</organism>
<evidence type="ECO:0000259" key="14">
    <source>
        <dbReference type="PROSITE" id="PS50110"/>
    </source>
</evidence>
<dbReference type="Gene3D" id="3.40.50.2300">
    <property type="match status" value="1"/>
</dbReference>
<keyword evidence="6" id="KW-0418">Kinase</keyword>
<dbReference type="PANTHER" id="PTHR43047">
    <property type="entry name" value="TWO-COMPONENT HISTIDINE PROTEIN KINASE"/>
    <property type="match status" value="1"/>
</dbReference>
<keyword evidence="8" id="KW-0843">Virulence</keyword>
<dbReference type="SMART" id="SM00388">
    <property type="entry name" value="HisKA"/>
    <property type="match status" value="1"/>
</dbReference>
<evidence type="ECO:0000256" key="11">
    <source>
        <dbReference type="PROSITE-ProRule" id="PRU00169"/>
    </source>
</evidence>
<dbReference type="Gene3D" id="1.10.287.130">
    <property type="match status" value="1"/>
</dbReference>
<keyword evidence="12" id="KW-0472">Membrane</keyword>
<dbReference type="EC" id="2.7.13.3" evidence="2"/>
<proteinExistence type="predicted"/>
<feature type="domain" description="Response regulatory" evidence="14">
    <location>
        <begin position="479"/>
        <end position="595"/>
    </location>
</feature>
<dbReference type="InterPro" id="IPR011006">
    <property type="entry name" value="CheY-like_superfamily"/>
</dbReference>
<dbReference type="CDD" id="cd00082">
    <property type="entry name" value="HisKA"/>
    <property type="match status" value="1"/>
</dbReference>
<dbReference type="CDD" id="cd17546">
    <property type="entry name" value="REC_hyHK_CKI1_RcsC-like"/>
    <property type="match status" value="1"/>
</dbReference>
<dbReference type="PRINTS" id="PR00344">
    <property type="entry name" value="BCTRLSENSOR"/>
</dbReference>
<evidence type="ECO:0000256" key="7">
    <source>
        <dbReference type="ARBA" id="ARBA00023012"/>
    </source>
</evidence>
<dbReference type="InterPro" id="IPR004358">
    <property type="entry name" value="Sig_transdc_His_kin-like_C"/>
</dbReference>
<feature type="transmembrane region" description="Helical" evidence="12">
    <location>
        <begin position="183"/>
        <end position="204"/>
    </location>
</feature>
<feature type="modified residue" description="4-aspartylphosphate" evidence="11">
    <location>
        <position position="528"/>
    </location>
</feature>
<dbReference type="Gene3D" id="3.30.565.10">
    <property type="entry name" value="Histidine kinase-like ATPase, C-terminal domain"/>
    <property type="match status" value="1"/>
</dbReference>
<evidence type="ECO:0000256" key="5">
    <source>
        <dbReference type="ARBA" id="ARBA00022729"/>
    </source>
</evidence>
<reference evidence="15 16" key="1">
    <citation type="submission" date="2019-05" db="EMBL/GenBank/DDBJ databases">
        <title>Burkholderia sp. DHOD12, isolated from subtropical forest soil.</title>
        <authorList>
            <person name="Gao Z.-H."/>
            <person name="Qiu L.-H."/>
        </authorList>
    </citation>
    <scope>NUCLEOTIDE SEQUENCE [LARGE SCALE GENOMIC DNA]</scope>
    <source>
        <strain evidence="15 16">DHOD12</strain>
    </source>
</reference>
<dbReference type="InterPro" id="IPR003594">
    <property type="entry name" value="HATPase_dom"/>
</dbReference>
<dbReference type="AlphaFoldDB" id="A0A4P8IWN6"/>
<keyword evidence="12" id="KW-0812">Transmembrane</keyword>
<evidence type="ECO:0000256" key="1">
    <source>
        <dbReference type="ARBA" id="ARBA00000085"/>
    </source>
</evidence>
<dbReference type="SMART" id="SM00448">
    <property type="entry name" value="REC"/>
    <property type="match status" value="1"/>
</dbReference>
<accession>A0A4P8IWN6</accession>
<dbReference type="PANTHER" id="PTHR43047:SF72">
    <property type="entry name" value="OSMOSENSING HISTIDINE PROTEIN KINASE SLN1"/>
    <property type="match status" value="1"/>
</dbReference>
<dbReference type="InterPro" id="IPR003661">
    <property type="entry name" value="HisK_dim/P_dom"/>
</dbReference>
<dbReference type="Pfam" id="PF02518">
    <property type="entry name" value="HATPase_c"/>
    <property type="match status" value="1"/>
</dbReference>
<evidence type="ECO:0000256" key="2">
    <source>
        <dbReference type="ARBA" id="ARBA00012438"/>
    </source>
</evidence>
<dbReference type="GO" id="GO:0000155">
    <property type="term" value="F:phosphorelay sensor kinase activity"/>
    <property type="evidence" value="ECO:0007669"/>
    <property type="project" value="InterPro"/>
</dbReference>
<dbReference type="SMART" id="SM00387">
    <property type="entry name" value="HATPase_c"/>
    <property type="match status" value="1"/>
</dbReference>
<dbReference type="SUPFAM" id="SSF52172">
    <property type="entry name" value="CheY-like"/>
    <property type="match status" value="1"/>
</dbReference>
<sequence>MNKASLRRLAFVLIWLTALAPPIGAIGYLLYDNLLAPRAENQVTRPYDGFYWDAAQFQIAYARLENQVLCYQTGVDWDIGTLTLRYQIVQSKLRVMLGSTSRLEQHPSLEHWQHDELIVLEKTIDALRPDIDALPGDPSRAARIVETLNAHWDEVNDLAQSRRLVDVAEHDALATDFVAKRRYLFAGGIVLLLLSAAATALLIFNGLRRSKLIAQQHAALDAEQEAARVAREASLAKDTFLGMISHELRTPLHAIVSSVELLGFHLQSEADRKVIRRLETAARHLEVQMRDLTDYARLGAGKLVLHDERFDPRLLIESIVDEHLQAASAKRLVLTSSVAGTAGGVESDPHRIRQIVSNLVTNAIRYTDTGSIHVALDVQCCALAISVSDTGPGVEEAQIPLLFKEFTQLDGSRTRRYGGAGMGLAIVSGLVELFGGTIKVTSRVGEGTTFAVTIPVRMVEPAVTCDIEQPDAATGMRPRVLIVDDNPPVRESLGELLAHMACDAVAAGSADEALRWLDGERCDLVLVDLHMPDKDGYSFIAEFRERGGPSAGVPVIAVSAYAPDSAANGEGGPFFEVLSKPVHYDQLREAVERARAVQRVA</sequence>
<name>A0A4P8IWN6_9BURK</name>
<dbReference type="Pfam" id="PF00512">
    <property type="entry name" value="HisKA"/>
    <property type="match status" value="1"/>
</dbReference>
<comment type="function">
    <text evidence="9">Member of the two-component regulatory system BvgS/BvgA. Phosphorylates BvgA via a four-step phosphorelay in response to environmental signals.</text>
</comment>
<dbReference type="SUPFAM" id="SSF47384">
    <property type="entry name" value="Homodimeric domain of signal transducing histidine kinase"/>
    <property type="match status" value="1"/>
</dbReference>
<evidence type="ECO:0000256" key="9">
    <source>
        <dbReference type="ARBA" id="ARBA00058004"/>
    </source>
</evidence>
<dbReference type="FunFam" id="3.30.565.10:FF:000010">
    <property type="entry name" value="Sensor histidine kinase RcsC"/>
    <property type="match status" value="1"/>
</dbReference>
<comment type="catalytic activity">
    <reaction evidence="1">
        <text>ATP + protein L-histidine = ADP + protein N-phospho-L-histidine.</text>
        <dbReference type="EC" id="2.7.13.3"/>
    </reaction>
</comment>
<dbReference type="OrthoDB" id="8887826at2"/>
<dbReference type="EMBL" id="CP040078">
    <property type="protein sequence ID" value="QCP53768.1"/>
    <property type="molecule type" value="Genomic_DNA"/>
</dbReference>
<dbReference type="Pfam" id="PF00072">
    <property type="entry name" value="Response_reg"/>
    <property type="match status" value="1"/>
</dbReference>
<dbReference type="InterPro" id="IPR001789">
    <property type="entry name" value="Sig_transdc_resp-reg_receiver"/>
</dbReference>
<keyword evidence="4" id="KW-0808">Transferase</keyword>
<evidence type="ECO:0000256" key="8">
    <source>
        <dbReference type="ARBA" id="ARBA00023026"/>
    </source>
</evidence>
<evidence type="ECO:0000256" key="10">
    <source>
        <dbReference type="ARBA" id="ARBA00070152"/>
    </source>
</evidence>
<dbReference type="RefSeq" id="WP_137336537.1">
    <property type="nucleotide sequence ID" value="NZ_CP040078.1"/>
</dbReference>
<keyword evidence="5" id="KW-0732">Signal</keyword>
<evidence type="ECO:0000256" key="12">
    <source>
        <dbReference type="SAM" id="Phobius"/>
    </source>
</evidence>
<dbReference type="Proteomes" id="UP000298656">
    <property type="component" value="Chromosome 2"/>
</dbReference>
<dbReference type="PROSITE" id="PS50109">
    <property type="entry name" value="HIS_KIN"/>
    <property type="match status" value="1"/>
</dbReference>
<evidence type="ECO:0000313" key="15">
    <source>
        <dbReference type="EMBL" id="QCP53768.1"/>
    </source>
</evidence>
<protein>
    <recommendedName>
        <fullName evidence="10">Virulence sensor protein BvgS</fullName>
        <ecNumber evidence="2">2.7.13.3</ecNumber>
    </recommendedName>
</protein>
<keyword evidence="16" id="KW-1185">Reference proteome</keyword>
<keyword evidence="12" id="KW-1133">Transmembrane helix</keyword>
<keyword evidence="3 11" id="KW-0597">Phosphoprotein</keyword>
<evidence type="ECO:0000313" key="16">
    <source>
        <dbReference type="Proteomes" id="UP000298656"/>
    </source>
</evidence>
<dbReference type="InterPro" id="IPR036097">
    <property type="entry name" value="HisK_dim/P_sf"/>
</dbReference>
<evidence type="ECO:0000256" key="4">
    <source>
        <dbReference type="ARBA" id="ARBA00022679"/>
    </source>
</evidence>
<dbReference type="PROSITE" id="PS50110">
    <property type="entry name" value="RESPONSE_REGULATORY"/>
    <property type="match status" value="1"/>
</dbReference>
<dbReference type="GO" id="GO:0005886">
    <property type="term" value="C:plasma membrane"/>
    <property type="evidence" value="ECO:0007669"/>
    <property type="project" value="TreeGrafter"/>
</dbReference>
<evidence type="ECO:0000256" key="6">
    <source>
        <dbReference type="ARBA" id="ARBA00022777"/>
    </source>
</evidence>
<feature type="domain" description="Histidine kinase" evidence="13">
    <location>
        <begin position="243"/>
        <end position="458"/>
    </location>
</feature>
<keyword evidence="7" id="KW-0902">Two-component regulatory system</keyword>
<dbReference type="SUPFAM" id="SSF55874">
    <property type="entry name" value="ATPase domain of HSP90 chaperone/DNA topoisomerase II/histidine kinase"/>
    <property type="match status" value="1"/>
</dbReference>